<dbReference type="Proteomes" id="UP001374579">
    <property type="component" value="Unassembled WGS sequence"/>
</dbReference>
<dbReference type="EMBL" id="JBAMIC010000001">
    <property type="protein sequence ID" value="KAK7116719.1"/>
    <property type="molecule type" value="Genomic_DNA"/>
</dbReference>
<dbReference type="SUPFAM" id="SSF54695">
    <property type="entry name" value="POZ domain"/>
    <property type="match status" value="1"/>
</dbReference>
<evidence type="ECO:0000313" key="5">
    <source>
        <dbReference type="Proteomes" id="UP001374579"/>
    </source>
</evidence>
<dbReference type="PANTHER" id="PTHR45774:SF3">
    <property type="entry name" value="BTB (POZ) DOMAIN-CONTAINING 2B-RELATED"/>
    <property type="match status" value="1"/>
</dbReference>
<dbReference type="Pfam" id="PF07707">
    <property type="entry name" value="BACK"/>
    <property type="match status" value="1"/>
</dbReference>
<dbReference type="InterPro" id="IPR000210">
    <property type="entry name" value="BTB/POZ_dom"/>
</dbReference>
<dbReference type="InterPro" id="IPR012983">
    <property type="entry name" value="PHR"/>
</dbReference>
<dbReference type="PROSITE" id="PS50097">
    <property type="entry name" value="BTB"/>
    <property type="match status" value="1"/>
</dbReference>
<reference evidence="4 5" key="1">
    <citation type="submission" date="2024-02" db="EMBL/GenBank/DDBJ databases">
        <title>Chromosome-scale genome assembly of the rough periwinkle Littorina saxatilis.</title>
        <authorList>
            <person name="De Jode A."/>
            <person name="Faria R."/>
            <person name="Formenti G."/>
            <person name="Sims Y."/>
            <person name="Smith T.P."/>
            <person name="Tracey A."/>
            <person name="Wood J.M.D."/>
            <person name="Zagrodzka Z.B."/>
            <person name="Johannesson K."/>
            <person name="Butlin R.K."/>
            <person name="Leder E.H."/>
        </authorList>
    </citation>
    <scope>NUCLEOTIDE SEQUENCE [LARGE SCALE GENOMIC DNA]</scope>
    <source>
        <strain evidence="4">Snail1</strain>
        <tissue evidence="4">Muscle</tissue>
    </source>
</reference>
<gene>
    <name evidence="4" type="ORF">V1264_002350</name>
</gene>
<comment type="subcellular location">
    <subcellularLocation>
        <location evidence="1">Cytoplasm</location>
    </subcellularLocation>
</comment>
<organism evidence="4 5">
    <name type="scientific">Littorina saxatilis</name>
    <dbReference type="NCBI Taxonomy" id="31220"/>
    <lineage>
        <taxon>Eukaryota</taxon>
        <taxon>Metazoa</taxon>
        <taxon>Spiralia</taxon>
        <taxon>Lophotrochozoa</taxon>
        <taxon>Mollusca</taxon>
        <taxon>Gastropoda</taxon>
        <taxon>Caenogastropoda</taxon>
        <taxon>Littorinimorpha</taxon>
        <taxon>Littorinoidea</taxon>
        <taxon>Littorinidae</taxon>
        <taxon>Littorina</taxon>
    </lineage>
</organism>
<keyword evidence="5" id="KW-1185">Reference proteome</keyword>
<evidence type="ECO:0000256" key="2">
    <source>
        <dbReference type="ARBA" id="ARBA00022490"/>
    </source>
</evidence>
<sequence length="429" mass="48169">MTSDADTDWRQKDDIIECNRQMLQRQVACDVHFLVGETNARQGAHKYMLMSRSHVFAAMLSGPLKESCDKDIAIPDVEAGAFTELLRYTYTGTADLDANNVLPVLYAAKKYDISGLARLCVDFVENQLDVDNACALLEQAHLFDEQDFRSRVLELVLRRGEEVLECEDLGELCHQCLVDVVSADNLFCREEQVVGALDRWAGRECERRGLETTDTNKRIMLGPALYLARLPLLPPQVFVDRVVSRSLLSEEEKVDVMRHFLVPAMRSEHFNCQPRKKEKHLRVHRFDSRNALAWNNKSGENAISFMTNQDICVEGFTVYGTCRGGSHVLQVQGRLLDSSDNVLTSVSCDVTTDSNVDIYDVLFDEARRLARNTWYTLTADIKGSHTYAGTDGRLSAFEGSVVFTFSSTEKSQTGTGVELGQLPGVLFTL</sequence>
<accession>A0AAN9GQ60</accession>
<evidence type="ECO:0000259" key="3">
    <source>
        <dbReference type="PROSITE" id="PS50097"/>
    </source>
</evidence>
<dbReference type="AlphaFoldDB" id="A0AAN9GQ60"/>
<proteinExistence type="predicted"/>
<dbReference type="InterPro" id="IPR011705">
    <property type="entry name" value="BACK"/>
</dbReference>
<dbReference type="Pfam" id="PF08005">
    <property type="entry name" value="PHR"/>
    <property type="match status" value="1"/>
</dbReference>
<dbReference type="Gene3D" id="1.25.40.420">
    <property type="match status" value="1"/>
</dbReference>
<dbReference type="InterPro" id="IPR038648">
    <property type="entry name" value="PHR_sf"/>
</dbReference>
<feature type="domain" description="BTB" evidence="3">
    <location>
        <begin position="29"/>
        <end position="98"/>
    </location>
</feature>
<dbReference type="GO" id="GO:0022008">
    <property type="term" value="P:neurogenesis"/>
    <property type="evidence" value="ECO:0007669"/>
    <property type="project" value="TreeGrafter"/>
</dbReference>
<comment type="caution">
    <text evidence="4">The sequence shown here is derived from an EMBL/GenBank/DDBJ whole genome shotgun (WGS) entry which is preliminary data.</text>
</comment>
<evidence type="ECO:0000256" key="1">
    <source>
        <dbReference type="ARBA" id="ARBA00004496"/>
    </source>
</evidence>
<name>A0AAN9GQ60_9CAEN</name>
<dbReference type="Pfam" id="PF00651">
    <property type="entry name" value="BTB"/>
    <property type="match status" value="1"/>
</dbReference>
<keyword evidence="2" id="KW-0963">Cytoplasm</keyword>
<dbReference type="SMART" id="SM00875">
    <property type="entry name" value="BACK"/>
    <property type="match status" value="1"/>
</dbReference>
<dbReference type="GO" id="GO:0005829">
    <property type="term" value="C:cytosol"/>
    <property type="evidence" value="ECO:0007669"/>
    <property type="project" value="TreeGrafter"/>
</dbReference>
<dbReference type="Gene3D" id="2.60.120.820">
    <property type="entry name" value="PHR domain"/>
    <property type="match status" value="1"/>
</dbReference>
<dbReference type="InterPro" id="IPR011333">
    <property type="entry name" value="SKP1/BTB/POZ_sf"/>
</dbReference>
<dbReference type="SMART" id="SM00225">
    <property type="entry name" value="BTB"/>
    <property type="match status" value="1"/>
</dbReference>
<dbReference type="PANTHER" id="PTHR45774">
    <property type="entry name" value="BTB/POZ DOMAIN-CONTAINING"/>
    <property type="match status" value="1"/>
</dbReference>
<protein>
    <recommendedName>
        <fullName evidence="3">BTB domain-containing protein</fullName>
    </recommendedName>
</protein>
<dbReference type="Gene3D" id="3.30.710.10">
    <property type="entry name" value="Potassium Channel Kv1.1, Chain A"/>
    <property type="match status" value="1"/>
</dbReference>
<evidence type="ECO:0000313" key="4">
    <source>
        <dbReference type="EMBL" id="KAK7116719.1"/>
    </source>
</evidence>